<evidence type="ECO:0000313" key="2">
    <source>
        <dbReference type="EMBL" id="KAF9586539.1"/>
    </source>
</evidence>
<dbReference type="EMBL" id="JAABOA010000019">
    <property type="protein sequence ID" value="KAF9586539.1"/>
    <property type="molecule type" value="Genomic_DNA"/>
</dbReference>
<dbReference type="Proteomes" id="UP000780801">
    <property type="component" value="Unassembled WGS sequence"/>
</dbReference>
<feature type="compositionally biased region" description="Acidic residues" evidence="1">
    <location>
        <begin position="74"/>
        <end position="86"/>
    </location>
</feature>
<evidence type="ECO:0000313" key="3">
    <source>
        <dbReference type="Proteomes" id="UP000780801"/>
    </source>
</evidence>
<evidence type="ECO:0000256" key="1">
    <source>
        <dbReference type="SAM" id="MobiDB-lite"/>
    </source>
</evidence>
<gene>
    <name evidence="2" type="ORF">BGW38_002536</name>
</gene>
<protein>
    <submittedName>
        <fullName evidence="2">Uncharacterized protein</fullName>
    </submittedName>
</protein>
<sequence>MATLVSQTPITLRNPFTILASSNFEEQNCIDNVASGLVSTCSHPQLVPTAHRLQTQDGDVLDLSTWCVITSADSSDEDEDENEDEEILKPSSSDLLGLDAEGTSLLTPLTLSTLSDGFTHISRTVTANSINSSSASAPEHRGAWVLRVSKRRNASSERPVRTGFASSETPACESHIESSTLNLQDAPTDPESGFERIDGSMYMSMTEHELAKSTKAVKIKNTRVAVQHDRDLAKALGCIAENSERPDKKVTRAKSSKGRRKCRNKTVELQ</sequence>
<comment type="caution">
    <text evidence="2">The sequence shown here is derived from an EMBL/GenBank/DDBJ whole genome shotgun (WGS) entry which is preliminary data.</text>
</comment>
<keyword evidence="3" id="KW-1185">Reference proteome</keyword>
<dbReference type="AlphaFoldDB" id="A0A9P6KIA5"/>
<accession>A0A9P6KIA5</accession>
<organism evidence="2 3">
    <name type="scientific">Lunasporangiospora selenospora</name>
    <dbReference type="NCBI Taxonomy" id="979761"/>
    <lineage>
        <taxon>Eukaryota</taxon>
        <taxon>Fungi</taxon>
        <taxon>Fungi incertae sedis</taxon>
        <taxon>Mucoromycota</taxon>
        <taxon>Mortierellomycotina</taxon>
        <taxon>Mortierellomycetes</taxon>
        <taxon>Mortierellales</taxon>
        <taxon>Mortierellaceae</taxon>
        <taxon>Lunasporangiospora</taxon>
    </lineage>
</organism>
<feature type="compositionally biased region" description="Basic residues" evidence="1">
    <location>
        <begin position="251"/>
        <end position="264"/>
    </location>
</feature>
<name>A0A9P6KIA5_9FUNG</name>
<dbReference type="OrthoDB" id="2410357at2759"/>
<feature type="region of interest" description="Disordered" evidence="1">
    <location>
        <begin position="72"/>
        <end position="95"/>
    </location>
</feature>
<proteinExistence type="predicted"/>
<reference evidence="2" key="1">
    <citation type="journal article" date="2020" name="Fungal Divers.">
        <title>Resolving the Mortierellaceae phylogeny through synthesis of multi-gene phylogenetics and phylogenomics.</title>
        <authorList>
            <person name="Vandepol N."/>
            <person name="Liber J."/>
            <person name="Desiro A."/>
            <person name="Na H."/>
            <person name="Kennedy M."/>
            <person name="Barry K."/>
            <person name="Grigoriev I.V."/>
            <person name="Miller A.N."/>
            <person name="O'Donnell K."/>
            <person name="Stajich J.E."/>
            <person name="Bonito G."/>
        </authorList>
    </citation>
    <scope>NUCLEOTIDE SEQUENCE</scope>
    <source>
        <strain evidence="2">KOD1015</strain>
    </source>
</reference>
<feature type="region of interest" description="Disordered" evidence="1">
    <location>
        <begin position="244"/>
        <end position="270"/>
    </location>
</feature>